<dbReference type="InterPro" id="IPR051408">
    <property type="entry name" value="Phosphate_transprt_permease"/>
</dbReference>
<dbReference type="InterPro" id="IPR035906">
    <property type="entry name" value="MetI-like_sf"/>
</dbReference>
<dbReference type="InterPro" id="IPR005672">
    <property type="entry name" value="Phosphate_PstA"/>
</dbReference>
<dbReference type="Pfam" id="PF00528">
    <property type="entry name" value="BPD_transp_1"/>
    <property type="match status" value="1"/>
</dbReference>
<evidence type="ECO:0000256" key="3">
    <source>
        <dbReference type="ARBA" id="ARBA00016864"/>
    </source>
</evidence>
<dbReference type="RefSeq" id="WP_213668624.1">
    <property type="nucleotide sequence ID" value="NZ_JAHCDA010000001.1"/>
</dbReference>
<feature type="transmembrane region" description="Helical" evidence="10">
    <location>
        <begin position="213"/>
        <end position="233"/>
    </location>
</feature>
<reference evidence="12 13" key="1">
    <citation type="submission" date="2021-05" db="EMBL/GenBank/DDBJ databases">
        <title>Roseococcus sp. XZZS9, whole genome shotgun sequencing project.</title>
        <authorList>
            <person name="Zhao G."/>
            <person name="Shen L."/>
        </authorList>
    </citation>
    <scope>NUCLEOTIDE SEQUENCE [LARGE SCALE GENOMIC DNA]</scope>
    <source>
        <strain evidence="12 13">XZZS9</strain>
    </source>
</reference>
<gene>
    <name evidence="12" type="primary">pstA</name>
    <name evidence="12" type="ORF">KHU32_03425</name>
</gene>
<dbReference type="SUPFAM" id="SSF161098">
    <property type="entry name" value="MetI-like"/>
    <property type="match status" value="1"/>
</dbReference>
<evidence type="ECO:0000259" key="11">
    <source>
        <dbReference type="PROSITE" id="PS50928"/>
    </source>
</evidence>
<feature type="transmembrane region" description="Helical" evidence="10">
    <location>
        <begin position="279"/>
        <end position="302"/>
    </location>
</feature>
<dbReference type="PROSITE" id="PS50928">
    <property type="entry name" value="ABC_TM1"/>
    <property type="match status" value="1"/>
</dbReference>
<evidence type="ECO:0000256" key="7">
    <source>
        <dbReference type="ARBA" id="ARBA00022692"/>
    </source>
</evidence>
<comment type="caution">
    <text evidence="12">The sequence shown here is derived from an EMBL/GenBank/DDBJ whole genome shotgun (WGS) entry which is preliminary data.</text>
</comment>
<dbReference type="CDD" id="cd06261">
    <property type="entry name" value="TM_PBP2"/>
    <property type="match status" value="1"/>
</dbReference>
<proteinExistence type="inferred from homology"/>
<evidence type="ECO:0000256" key="1">
    <source>
        <dbReference type="ARBA" id="ARBA00004651"/>
    </source>
</evidence>
<feature type="transmembrane region" description="Helical" evidence="10">
    <location>
        <begin position="132"/>
        <end position="156"/>
    </location>
</feature>
<feature type="transmembrane region" description="Helical" evidence="10">
    <location>
        <begin position="91"/>
        <end position="120"/>
    </location>
</feature>
<feature type="transmembrane region" description="Helical" evidence="10">
    <location>
        <begin position="36"/>
        <end position="61"/>
    </location>
</feature>
<evidence type="ECO:0000256" key="2">
    <source>
        <dbReference type="ARBA" id="ARBA00007069"/>
    </source>
</evidence>
<organism evidence="12 13">
    <name type="scientific">Roseococcus pinisoli</name>
    <dbReference type="NCBI Taxonomy" id="2835040"/>
    <lineage>
        <taxon>Bacteria</taxon>
        <taxon>Pseudomonadati</taxon>
        <taxon>Pseudomonadota</taxon>
        <taxon>Alphaproteobacteria</taxon>
        <taxon>Acetobacterales</taxon>
        <taxon>Roseomonadaceae</taxon>
        <taxon>Roseococcus</taxon>
    </lineage>
</organism>
<evidence type="ECO:0000256" key="8">
    <source>
        <dbReference type="ARBA" id="ARBA00022989"/>
    </source>
</evidence>
<accession>A0ABS5QBK9</accession>
<feature type="transmembrane region" description="Helical" evidence="10">
    <location>
        <begin position="162"/>
        <end position="181"/>
    </location>
</feature>
<evidence type="ECO:0000313" key="12">
    <source>
        <dbReference type="EMBL" id="MBS7809973.1"/>
    </source>
</evidence>
<evidence type="ECO:0000256" key="9">
    <source>
        <dbReference type="ARBA" id="ARBA00023136"/>
    </source>
</evidence>
<dbReference type="InterPro" id="IPR000515">
    <property type="entry name" value="MetI-like"/>
</dbReference>
<evidence type="ECO:0000256" key="5">
    <source>
        <dbReference type="ARBA" id="ARBA00022475"/>
    </source>
</evidence>
<dbReference type="PANTHER" id="PTHR42922:SF1">
    <property type="entry name" value="PHOSPHATE TRANSPORT SYSTEM PERMEASE PROTEIN PSTA"/>
    <property type="match status" value="1"/>
</dbReference>
<keyword evidence="6" id="KW-0592">Phosphate transport</keyword>
<keyword evidence="7 10" id="KW-0812">Transmembrane</keyword>
<comment type="similarity">
    <text evidence="2 10">Belongs to the binding-protein-dependent transport system permease family. CysTW subfamily.</text>
</comment>
<dbReference type="Proteomes" id="UP000766336">
    <property type="component" value="Unassembled WGS sequence"/>
</dbReference>
<dbReference type="Gene3D" id="1.10.3720.10">
    <property type="entry name" value="MetI-like"/>
    <property type="match status" value="1"/>
</dbReference>
<comment type="subcellular location">
    <subcellularLocation>
        <location evidence="10">Cell inner membrane</location>
        <topology evidence="10">Multi-pass membrane protein</topology>
    </subcellularLocation>
    <subcellularLocation>
        <location evidence="1">Cell membrane</location>
        <topology evidence="1">Multi-pass membrane protein</topology>
    </subcellularLocation>
</comment>
<dbReference type="PANTHER" id="PTHR42922">
    <property type="entry name" value="PHOSPHATE TRANSPORT SYSTEM PERMEASE PROTEIN PSTA"/>
    <property type="match status" value="1"/>
</dbReference>
<dbReference type="EMBL" id="JAHCDA010000001">
    <property type="protein sequence ID" value="MBS7809973.1"/>
    <property type="molecule type" value="Genomic_DNA"/>
</dbReference>
<name>A0ABS5QBK9_9PROT</name>
<evidence type="ECO:0000256" key="6">
    <source>
        <dbReference type="ARBA" id="ARBA00022592"/>
    </source>
</evidence>
<evidence type="ECO:0000256" key="10">
    <source>
        <dbReference type="RuleBase" id="RU363043"/>
    </source>
</evidence>
<keyword evidence="9 10" id="KW-0472">Membrane</keyword>
<keyword evidence="13" id="KW-1185">Reference proteome</keyword>
<keyword evidence="4" id="KW-0813">Transport</keyword>
<keyword evidence="5 10" id="KW-1003">Cell membrane</keyword>
<evidence type="ECO:0000256" key="4">
    <source>
        <dbReference type="ARBA" id="ARBA00022448"/>
    </source>
</evidence>
<evidence type="ECO:0000313" key="13">
    <source>
        <dbReference type="Proteomes" id="UP000766336"/>
    </source>
</evidence>
<sequence length="306" mass="32234">MSSTTSLTGLQMAAAPAKDQATARALGRRRRAVDGIVRWACIGSTIIGLIFLASILATLIYRGFGALDLTVLTREFEPTTYGDPDAIRGGLFHAIVGSLIQTAIATVVGTPIGLLVGTYLAEYARGSKLGEAIRFVSDVLLSAPSILIGLFIYQMVVLPMGGFSGLAGSLALAIIVIPVVVRTTEDMLTLIPNTLREAVVGLGAPKWKMITLVTWRAALSGIVTGVLLAFARITGETAPLLLTSFGNSVTSWDLGRSMASLPIAIYQQANSGFPDLVDIAWAGALLVTLGVLSINVIARVLLRKRK</sequence>
<keyword evidence="8 10" id="KW-1133">Transmembrane helix</keyword>
<protein>
    <recommendedName>
        <fullName evidence="3 10">Phosphate transport system permease protein PstA</fullName>
    </recommendedName>
</protein>
<feature type="domain" description="ABC transmembrane type-1" evidence="11">
    <location>
        <begin position="95"/>
        <end position="298"/>
    </location>
</feature>
<dbReference type="NCBIfam" id="TIGR00974">
    <property type="entry name" value="3a0107s02c"/>
    <property type="match status" value="1"/>
</dbReference>